<evidence type="ECO:0000259" key="4">
    <source>
        <dbReference type="Pfam" id="PF05175"/>
    </source>
</evidence>
<dbReference type="SUPFAM" id="SSF53335">
    <property type="entry name" value="S-adenosyl-L-methionine-dependent methyltransferases"/>
    <property type="match status" value="1"/>
</dbReference>
<organism evidence="5 6">
    <name type="scientific">Jiella sonneratiae</name>
    <dbReference type="NCBI Taxonomy" id="2816856"/>
    <lineage>
        <taxon>Bacteria</taxon>
        <taxon>Pseudomonadati</taxon>
        <taxon>Pseudomonadota</taxon>
        <taxon>Alphaproteobacteria</taxon>
        <taxon>Hyphomicrobiales</taxon>
        <taxon>Aurantimonadaceae</taxon>
        <taxon>Jiella</taxon>
    </lineage>
</organism>
<evidence type="ECO:0000313" key="6">
    <source>
        <dbReference type="Proteomes" id="UP000664288"/>
    </source>
</evidence>
<proteinExistence type="predicted"/>
<dbReference type="Proteomes" id="UP000664288">
    <property type="component" value="Unassembled WGS sequence"/>
</dbReference>
<dbReference type="EMBL" id="JAFMPY010000012">
    <property type="protein sequence ID" value="MBO0904499.1"/>
    <property type="molecule type" value="Genomic_DNA"/>
</dbReference>
<evidence type="ECO:0000256" key="1">
    <source>
        <dbReference type="ARBA" id="ARBA00022603"/>
    </source>
</evidence>
<protein>
    <submittedName>
        <fullName evidence="5">Methyltransferase</fullName>
    </submittedName>
</protein>
<reference evidence="5 6" key="1">
    <citation type="submission" date="2021-03" db="EMBL/GenBank/DDBJ databases">
        <title>Whole genome sequence of Jiella sp. MQZ13P-4.</title>
        <authorList>
            <person name="Tuo L."/>
        </authorList>
    </citation>
    <scope>NUCLEOTIDE SEQUENCE [LARGE SCALE GENOMIC DNA]</scope>
    <source>
        <strain evidence="5 6">MQZ13P-4</strain>
    </source>
</reference>
<dbReference type="RefSeq" id="WP_207351139.1">
    <property type="nucleotide sequence ID" value="NZ_JAFMPY010000012.1"/>
</dbReference>
<dbReference type="PANTHER" id="PTHR47739:SF1">
    <property type="entry name" value="TRNA1(VAL) (ADENINE(37)-N6)-METHYLTRANSFERASE"/>
    <property type="match status" value="1"/>
</dbReference>
<keyword evidence="2" id="KW-0949">S-adenosyl-L-methionine</keyword>
<gene>
    <name evidence="5" type="ORF">J1C47_12685</name>
</gene>
<sequence>MGSDAAGDDAAGEAPDARDADVADKADDAVIGDRPVRLDAFCGGGFSLYQPKGWGYRSGLDAMLLAACVAEGFDGRIADLGAGSGAAGFAAAHRAPAARVTLAEVQPTMAALCRRSLTFAGNAAVASRIAVAEVDLRTARGSREAAGLADAGFDLVLTNPPFHAPGDRRPPDPVRDRALFASDDLPLARWFAVAAALLSGKGRLVAVLRTDCLGPAIAALDGRSGGRLGGVTVLPVHTRAGAPAERILIAAAKDSRAPLTLIEAIVLNDAAGRPTLLSDAIAGGRATLALAAR</sequence>
<evidence type="ECO:0000256" key="3">
    <source>
        <dbReference type="SAM" id="MobiDB-lite"/>
    </source>
</evidence>
<dbReference type="PANTHER" id="PTHR47739">
    <property type="entry name" value="TRNA1(VAL) (ADENINE(37)-N6)-METHYLTRANSFERASE"/>
    <property type="match status" value="1"/>
</dbReference>
<dbReference type="PROSITE" id="PS00092">
    <property type="entry name" value="N6_MTASE"/>
    <property type="match status" value="1"/>
</dbReference>
<dbReference type="InterPro" id="IPR007848">
    <property type="entry name" value="Small_mtfrase_dom"/>
</dbReference>
<dbReference type="Gene3D" id="3.40.50.150">
    <property type="entry name" value="Vaccinia Virus protein VP39"/>
    <property type="match status" value="1"/>
</dbReference>
<dbReference type="Pfam" id="PF05175">
    <property type="entry name" value="MTS"/>
    <property type="match status" value="1"/>
</dbReference>
<name>A0ABS3J4B4_9HYPH</name>
<dbReference type="InterPro" id="IPR002052">
    <property type="entry name" value="DNA_methylase_N6_adenine_CS"/>
</dbReference>
<feature type="region of interest" description="Disordered" evidence="3">
    <location>
        <begin position="1"/>
        <end position="23"/>
    </location>
</feature>
<accession>A0ABS3J4B4</accession>
<feature type="domain" description="Methyltransferase small" evidence="4">
    <location>
        <begin position="63"/>
        <end position="167"/>
    </location>
</feature>
<dbReference type="InterPro" id="IPR050210">
    <property type="entry name" value="tRNA_Adenine-N(6)_MTase"/>
</dbReference>
<comment type="caution">
    <text evidence="5">The sequence shown here is derived from an EMBL/GenBank/DDBJ whole genome shotgun (WGS) entry which is preliminary data.</text>
</comment>
<dbReference type="InterPro" id="IPR029063">
    <property type="entry name" value="SAM-dependent_MTases_sf"/>
</dbReference>
<evidence type="ECO:0000256" key="2">
    <source>
        <dbReference type="ARBA" id="ARBA00022691"/>
    </source>
</evidence>
<dbReference type="GO" id="GO:0032259">
    <property type="term" value="P:methylation"/>
    <property type="evidence" value="ECO:0007669"/>
    <property type="project" value="UniProtKB-KW"/>
</dbReference>
<dbReference type="GO" id="GO:0008168">
    <property type="term" value="F:methyltransferase activity"/>
    <property type="evidence" value="ECO:0007669"/>
    <property type="project" value="UniProtKB-KW"/>
</dbReference>
<evidence type="ECO:0000313" key="5">
    <source>
        <dbReference type="EMBL" id="MBO0904499.1"/>
    </source>
</evidence>
<keyword evidence="6" id="KW-1185">Reference proteome</keyword>
<keyword evidence="1 5" id="KW-0808">Transferase</keyword>
<keyword evidence="1 5" id="KW-0489">Methyltransferase</keyword>
<feature type="compositionally biased region" description="Acidic residues" evidence="3">
    <location>
        <begin position="1"/>
        <end position="11"/>
    </location>
</feature>